<name>A0AA39CCD8_9EURO</name>
<feature type="compositionally biased region" description="Basic and acidic residues" evidence="1">
    <location>
        <begin position="154"/>
        <end position="171"/>
    </location>
</feature>
<feature type="region of interest" description="Disordered" evidence="1">
    <location>
        <begin position="24"/>
        <end position="183"/>
    </location>
</feature>
<dbReference type="Proteomes" id="UP001172673">
    <property type="component" value="Unassembled WGS sequence"/>
</dbReference>
<proteinExistence type="predicted"/>
<reference evidence="2" key="1">
    <citation type="submission" date="2022-10" db="EMBL/GenBank/DDBJ databases">
        <title>Culturing micro-colonial fungi from biological soil crusts in the Mojave desert and describing Neophaeococcomyces mojavensis, and introducing the new genera and species Taxawa tesnikishii.</title>
        <authorList>
            <person name="Kurbessoian T."/>
            <person name="Stajich J.E."/>
        </authorList>
    </citation>
    <scope>NUCLEOTIDE SEQUENCE</scope>
    <source>
        <strain evidence="2">TK_41</strain>
    </source>
</reference>
<sequence>MALEPVPNAEKGGKCVPVVGKKCKDQSNQHYSQHTFSTEPSPSPWLQGPFPSDLPLGSNDNTMLSSLPCMPSSPWGQHTQNEPFWGNTSDNNTSTSYHTYQNTQTPWNSEPIEPLHAGADVLSGPLPRTQNPSAEYDNSEDFNPVAKTLLQTVKKSEKARVAKSIKTREQPGDGGRAMKRGKK</sequence>
<dbReference type="EMBL" id="JAPDRK010000023">
    <property type="protein sequence ID" value="KAJ9603138.1"/>
    <property type="molecule type" value="Genomic_DNA"/>
</dbReference>
<comment type="caution">
    <text evidence="2">The sequence shown here is derived from an EMBL/GenBank/DDBJ whole genome shotgun (WGS) entry which is preliminary data.</text>
</comment>
<accession>A0AA39CCD8</accession>
<feature type="compositionally biased region" description="Low complexity" evidence="1">
    <location>
        <begin position="63"/>
        <end position="74"/>
    </location>
</feature>
<feature type="compositionally biased region" description="Polar residues" evidence="1">
    <location>
        <begin position="75"/>
        <end position="108"/>
    </location>
</feature>
<dbReference type="AlphaFoldDB" id="A0AA39CCD8"/>
<evidence type="ECO:0000313" key="2">
    <source>
        <dbReference type="EMBL" id="KAJ9603138.1"/>
    </source>
</evidence>
<evidence type="ECO:0000313" key="3">
    <source>
        <dbReference type="Proteomes" id="UP001172673"/>
    </source>
</evidence>
<keyword evidence="3" id="KW-1185">Reference proteome</keyword>
<organism evidence="2 3">
    <name type="scientific">Cladophialophora chaetospira</name>
    <dbReference type="NCBI Taxonomy" id="386627"/>
    <lineage>
        <taxon>Eukaryota</taxon>
        <taxon>Fungi</taxon>
        <taxon>Dikarya</taxon>
        <taxon>Ascomycota</taxon>
        <taxon>Pezizomycotina</taxon>
        <taxon>Eurotiomycetes</taxon>
        <taxon>Chaetothyriomycetidae</taxon>
        <taxon>Chaetothyriales</taxon>
        <taxon>Herpotrichiellaceae</taxon>
        <taxon>Cladophialophora</taxon>
    </lineage>
</organism>
<feature type="compositionally biased region" description="Polar residues" evidence="1">
    <location>
        <begin position="28"/>
        <end position="40"/>
    </location>
</feature>
<gene>
    <name evidence="2" type="ORF">H2200_012433</name>
</gene>
<protein>
    <submittedName>
        <fullName evidence="2">Uncharacterized protein</fullName>
    </submittedName>
</protein>
<evidence type="ECO:0000256" key="1">
    <source>
        <dbReference type="SAM" id="MobiDB-lite"/>
    </source>
</evidence>